<dbReference type="Proteomes" id="UP001501083">
    <property type="component" value="Unassembled WGS sequence"/>
</dbReference>
<evidence type="ECO:0000313" key="2">
    <source>
        <dbReference type="EMBL" id="GAA5075128.1"/>
    </source>
</evidence>
<comment type="caution">
    <text evidence="2">The sequence shown here is derived from an EMBL/GenBank/DDBJ whole genome shotgun (WGS) entry which is preliminary data.</text>
</comment>
<sequence length="262" mass="28383">MGMTASRWRIAVPCLLGLLLVAGCKEVQDIREEMGWSKQREAPPPPPVVTLETHWLPSDSVVDGQSQAQWVVRWWQWAGRFGDEAPYADQDGSRCAMHQDGAVWFLAGTTGRGDAVRNCTIPAGRHVFVPLITWAIDGGDAGGGMSCEEKQAASARLADHVNTGLVLIDGRPVGQLQRMRVAAGDCFARSPDLPASSSDGYWLMLKPLPPGPHQLAITAAYKEGPRSMMQNFRYELDVQGDPDVSDGDEMVLDDAAETAATP</sequence>
<protein>
    <recommendedName>
        <fullName evidence="4">Carboxypeptidase regulatory-like domain-containing protein</fullName>
    </recommendedName>
</protein>
<accession>A0ABP9LFC3</accession>
<feature type="region of interest" description="Disordered" evidence="1">
    <location>
        <begin position="240"/>
        <end position="262"/>
    </location>
</feature>
<gene>
    <name evidence="2" type="ORF">GCM10025759_18340</name>
</gene>
<evidence type="ECO:0000256" key="1">
    <source>
        <dbReference type="SAM" id="MobiDB-lite"/>
    </source>
</evidence>
<feature type="compositionally biased region" description="Acidic residues" evidence="1">
    <location>
        <begin position="240"/>
        <end position="256"/>
    </location>
</feature>
<evidence type="ECO:0008006" key="4">
    <source>
        <dbReference type="Google" id="ProtNLM"/>
    </source>
</evidence>
<organism evidence="2 3">
    <name type="scientific">Lysobacter panacisoli</name>
    <dbReference type="NCBI Taxonomy" id="1255263"/>
    <lineage>
        <taxon>Bacteria</taxon>
        <taxon>Pseudomonadati</taxon>
        <taxon>Pseudomonadota</taxon>
        <taxon>Gammaproteobacteria</taxon>
        <taxon>Lysobacterales</taxon>
        <taxon>Lysobacteraceae</taxon>
        <taxon>Lysobacter</taxon>
    </lineage>
</organism>
<evidence type="ECO:0000313" key="3">
    <source>
        <dbReference type="Proteomes" id="UP001501083"/>
    </source>
</evidence>
<reference evidence="3" key="1">
    <citation type="journal article" date="2019" name="Int. J. Syst. Evol. Microbiol.">
        <title>The Global Catalogue of Microorganisms (GCM) 10K type strain sequencing project: providing services to taxonomists for standard genome sequencing and annotation.</title>
        <authorList>
            <consortium name="The Broad Institute Genomics Platform"/>
            <consortium name="The Broad Institute Genome Sequencing Center for Infectious Disease"/>
            <person name="Wu L."/>
            <person name="Ma J."/>
        </authorList>
    </citation>
    <scope>NUCLEOTIDE SEQUENCE [LARGE SCALE GENOMIC DNA]</scope>
    <source>
        <strain evidence="3">JCM 19212</strain>
    </source>
</reference>
<keyword evidence="3" id="KW-1185">Reference proteome</keyword>
<dbReference type="EMBL" id="BAABKY010000002">
    <property type="protein sequence ID" value="GAA5075128.1"/>
    <property type="molecule type" value="Genomic_DNA"/>
</dbReference>
<name>A0ABP9LFC3_9GAMM</name>
<dbReference type="PROSITE" id="PS51257">
    <property type="entry name" value="PROKAR_LIPOPROTEIN"/>
    <property type="match status" value="1"/>
</dbReference>
<proteinExistence type="predicted"/>